<feature type="compositionally biased region" description="Polar residues" evidence="1">
    <location>
        <begin position="14"/>
        <end position="25"/>
    </location>
</feature>
<evidence type="ECO:0000313" key="2">
    <source>
        <dbReference type="EMBL" id="CAH1389263.1"/>
    </source>
</evidence>
<evidence type="ECO:0000256" key="1">
    <source>
        <dbReference type="SAM" id="MobiDB-lite"/>
    </source>
</evidence>
<dbReference type="Proteomes" id="UP001152798">
    <property type="component" value="Chromosome 1"/>
</dbReference>
<gene>
    <name evidence="2" type="ORF">NEZAVI_LOCUS699</name>
</gene>
<accession>A0A9P0GX27</accession>
<evidence type="ECO:0000313" key="3">
    <source>
        <dbReference type="Proteomes" id="UP001152798"/>
    </source>
</evidence>
<keyword evidence="3" id="KW-1185">Reference proteome</keyword>
<name>A0A9P0GX27_NEZVI</name>
<organism evidence="2 3">
    <name type="scientific">Nezara viridula</name>
    <name type="common">Southern green stink bug</name>
    <name type="synonym">Cimex viridulus</name>
    <dbReference type="NCBI Taxonomy" id="85310"/>
    <lineage>
        <taxon>Eukaryota</taxon>
        <taxon>Metazoa</taxon>
        <taxon>Ecdysozoa</taxon>
        <taxon>Arthropoda</taxon>
        <taxon>Hexapoda</taxon>
        <taxon>Insecta</taxon>
        <taxon>Pterygota</taxon>
        <taxon>Neoptera</taxon>
        <taxon>Paraneoptera</taxon>
        <taxon>Hemiptera</taxon>
        <taxon>Heteroptera</taxon>
        <taxon>Panheteroptera</taxon>
        <taxon>Pentatomomorpha</taxon>
        <taxon>Pentatomoidea</taxon>
        <taxon>Pentatomidae</taxon>
        <taxon>Pentatominae</taxon>
        <taxon>Nezara</taxon>
    </lineage>
</organism>
<feature type="region of interest" description="Disordered" evidence="1">
    <location>
        <begin position="14"/>
        <end position="38"/>
    </location>
</feature>
<sequence length="78" mass="8717">MVETISFRVSIVSNTSSNRQPTTIPRGNHIHGPDQDVLLPRHSTRKSLFRELLTAGEERCSSEKAYLPEAVGVLESLR</sequence>
<proteinExistence type="predicted"/>
<dbReference type="EMBL" id="OV725077">
    <property type="protein sequence ID" value="CAH1389263.1"/>
    <property type="molecule type" value="Genomic_DNA"/>
</dbReference>
<reference evidence="2" key="1">
    <citation type="submission" date="2022-01" db="EMBL/GenBank/DDBJ databases">
        <authorList>
            <person name="King R."/>
        </authorList>
    </citation>
    <scope>NUCLEOTIDE SEQUENCE</scope>
</reference>
<protein>
    <submittedName>
        <fullName evidence="2">Uncharacterized protein</fullName>
    </submittedName>
</protein>
<dbReference type="AlphaFoldDB" id="A0A9P0GX27"/>